<sequence length="62" mass="6993">MENEEPTRDSNGVLNDLKGRSIEVKVEEVKLIRGGELRTGRGQIICNRCGNSGHLARDCRRR</sequence>
<evidence type="ECO:0000313" key="1">
    <source>
        <dbReference type="EMBL" id="CAK5065450.1"/>
    </source>
</evidence>
<evidence type="ECO:0000313" key="2">
    <source>
        <dbReference type="Proteomes" id="UP001497535"/>
    </source>
</evidence>
<reference evidence="1" key="1">
    <citation type="submission" date="2023-11" db="EMBL/GenBank/DDBJ databases">
        <authorList>
            <person name="Poullet M."/>
        </authorList>
    </citation>
    <scope>NUCLEOTIDE SEQUENCE</scope>
    <source>
        <strain evidence="1">E1834</strain>
    </source>
</reference>
<organism evidence="1 2">
    <name type="scientific">Meloidogyne enterolobii</name>
    <name type="common">Root-knot nematode worm</name>
    <name type="synonym">Meloidogyne mayaguensis</name>
    <dbReference type="NCBI Taxonomy" id="390850"/>
    <lineage>
        <taxon>Eukaryota</taxon>
        <taxon>Metazoa</taxon>
        <taxon>Ecdysozoa</taxon>
        <taxon>Nematoda</taxon>
        <taxon>Chromadorea</taxon>
        <taxon>Rhabditida</taxon>
        <taxon>Tylenchina</taxon>
        <taxon>Tylenchomorpha</taxon>
        <taxon>Tylenchoidea</taxon>
        <taxon>Meloidogynidae</taxon>
        <taxon>Meloidogyninae</taxon>
        <taxon>Meloidogyne</taxon>
    </lineage>
</organism>
<proteinExistence type="predicted"/>
<dbReference type="EMBL" id="CAVMJV010000019">
    <property type="protein sequence ID" value="CAK5065450.1"/>
    <property type="molecule type" value="Genomic_DNA"/>
</dbReference>
<name>A0ACB0YVV6_MELEN</name>
<comment type="caution">
    <text evidence="1">The sequence shown here is derived from an EMBL/GenBank/DDBJ whole genome shotgun (WGS) entry which is preliminary data.</text>
</comment>
<accession>A0ACB0YVV6</accession>
<gene>
    <name evidence="1" type="ORF">MENTE1834_LOCUS17320</name>
</gene>
<keyword evidence="2" id="KW-1185">Reference proteome</keyword>
<protein>
    <submittedName>
        <fullName evidence="1">Uncharacterized protein</fullName>
    </submittedName>
</protein>
<dbReference type="Proteomes" id="UP001497535">
    <property type="component" value="Unassembled WGS sequence"/>
</dbReference>